<dbReference type="EMBL" id="CP041217">
    <property type="protein sequence ID" value="QDH20147.1"/>
    <property type="molecule type" value="Genomic_DNA"/>
</dbReference>
<evidence type="ECO:0000256" key="1">
    <source>
        <dbReference type="SAM" id="MobiDB-lite"/>
    </source>
</evidence>
<gene>
    <name evidence="4" type="ORF">FFV09_04305</name>
</gene>
<keyword evidence="2" id="KW-0732">Signal</keyword>
<sequence length="332" mass="34211">MRRRTAGMAATALAAAGAAGLLLWSPWSSAEPSLTQAQAQSKLLKLYTGQIESASRSGDLYEMTLRTDTGLYTVKLYVEDGRVESIRRLEATTAPPREIVSRDQIKTRLEQQAGVRVERLELENADGGEERLYVADLAAASGERRRLRIDAYTGETLQDTVLPGDAPVAGGDSGGANGGDAGTAPSVPSPAGPGGTEGGNPPANGGSPEPGTPGNPGGGAASGGTNARLLSERQARAAAAAALGVEVGAVEESDAELRSEEDGQAYYLVDVELKNGRKAEVQINAVSGAMQTITWDEDEEEASQPSPPGSTNAPGSTDDEDGDGDDDADDDT</sequence>
<dbReference type="Proteomes" id="UP000316968">
    <property type="component" value="Chromosome"/>
</dbReference>
<dbReference type="Pfam" id="PF03413">
    <property type="entry name" value="PepSY"/>
    <property type="match status" value="1"/>
</dbReference>
<evidence type="ECO:0000259" key="3">
    <source>
        <dbReference type="Pfam" id="PF03413"/>
    </source>
</evidence>
<feature type="signal peptide" evidence="2">
    <location>
        <begin position="1"/>
        <end position="30"/>
    </location>
</feature>
<dbReference type="InterPro" id="IPR025711">
    <property type="entry name" value="PepSY"/>
</dbReference>
<organism evidence="4 5">
    <name type="scientific">Saccharibacillus brassicae</name>
    <dbReference type="NCBI Taxonomy" id="2583377"/>
    <lineage>
        <taxon>Bacteria</taxon>
        <taxon>Bacillati</taxon>
        <taxon>Bacillota</taxon>
        <taxon>Bacilli</taxon>
        <taxon>Bacillales</taxon>
        <taxon>Paenibacillaceae</taxon>
        <taxon>Saccharibacillus</taxon>
    </lineage>
</organism>
<feature type="region of interest" description="Disordered" evidence="1">
    <location>
        <begin position="158"/>
        <end position="232"/>
    </location>
</feature>
<feature type="region of interest" description="Disordered" evidence="1">
    <location>
        <begin position="290"/>
        <end position="332"/>
    </location>
</feature>
<keyword evidence="5" id="KW-1185">Reference proteome</keyword>
<feature type="compositionally biased region" description="Gly residues" evidence="1">
    <location>
        <begin position="171"/>
        <end position="181"/>
    </location>
</feature>
<dbReference type="KEGG" id="saca:FFV09_04305"/>
<proteinExistence type="predicted"/>
<reference evidence="4 5" key="1">
    <citation type="submission" date="2019-06" db="EMBL/GenBank/DDBJ databases">
        <title>Saccharibacillus brassicae sp. nov., an endophytic bacterium isolated from Chinese cabbage seeds (Brassica pekinensis).</title>
        <authorList>
            <person name="Jiang L."/>
            <person name="Lee J."/>
            <person name="Kim S.W."/>
        </authorList>
    </citation>
    <scope>NUCLEOTIDE SEQUENCE [LARGE SCALE GENOMIC DNA]</scope>
    <source>
        <strain evidence="5">KCTC 43072 / ATSA2</strain>
    </source>
</reference>
<dbReference type="Gene3D" id="3.10.450.40">
    <property type="match status" value="2"/>
</dbReference>
<name>A0A4Y6UV59_SACBS</name>
<dbReference type="AlphaFoldDB" id="A0A4Y6UV59"/>
<dbReference type="OrthoDB" id="2476750at2"/>
<evidence type="ECO:0000256" key="2">
    <source>
        <dbReference type="SAM" id="SignalP"/>
    </source>
</evidence>
<accession>A0A4Y6UV59</accession>
<feature type="chain" id="PRO_5021284584" description="PepSY domain-containing protein" evidence="2">
    <location>
        <begin position="31"/>
        <end position="332"/>
    </location>
</feature>
<dbReference type="RefSeq" id="WP_141446533.1">
    <property type="nucleotide sequence ID" value="NZ_CP041217.1"/>
</dbReference>
<evidence type="ECO:0000313" key="4">
    <source>
        <dbReference type="EMBL" id="QDH20147.1"/>
    </source>
</evidence>
<feature type="compositionally biased region" description="Acidic residues" evidence="1">
    <location>
        <begin position="317"/>
        <end position="332"/>
    </location>
</feature>
<protein>
    <recommendedName>
        <fullName evidence="3">PepSY domain-containing protein</fullName>
    </recommendedName>
</protein>
<feature type="domain" description="PepSY" evidence="3">
    <location>
        <begin position="230"/>
        <end position="289"/>
    </location>
</feature>
<evidence type="ECO:0000313" key="5">
    <source>
        <dbReference type="Proteomes" id="UP000316968"/>
    </source>
</evidence>